<comment type="caution">
    <text evidence="1">The sequence shown here is derived from an EMBL/GenBank/DDBJ whole genome shotgun (WGS) entry which is preliminary data.</text>
</comment>
<protein>
    <submittedName>
        <fullName evidence="1">Uncharacterized protein</fullName>
    </submittedName>
</protein>
<dbReference type="EMBL" id="LCBN01000005">
    <property type="protein sequence ID" value="KKS14215.1"/>
    <property type="molecule type" value="Genomic_DNA"/>
</dbReference>
<evidence type="ECO:0000313" key="2">
    <source>
        <dbReference type="Proteomes" id="UP000034753"/>
    </source>
</evidence>
<feature type="non-terminal residue" evidence="1">
    <location>
        <position position="1"/>
    </location>
</feature>
<sequence>VSMDMICIDVSGIKPELKFGIKVSKEEAESFILQKLRNKLGNFIPLPNRGLSSPFPEQLGIQYRILWTASIGVS</sequence>
<dbReference type="AlphaFoldDB" id="A0A0G0WN59"/>
<accession>A0A0G0WN59</accession>
<proteinExistence type="predicted"/>
<reference evidence="1 2" key="1">
    <citation type="journal article" date="2015" name="Nature">
        <title>rRNA introns, odd ribosomes, and small enigmatic genomes across a large radiation of phyla.</title>
        <authorList>
            <person name="Brown C.T."/>
            <person name="Hug L.A."/>
            <person name="Thomas B.C."/>
            <person name="Sharon I."/>
            <person name="Castelle C.J."/>
            <person name="Singh A."/>
            <person name="Wilkins M.J."/>
            <person name="Williams K.H."/>
            <person name="Banfield J.F."/>
        </authorList>
    </citation>
    <scope>NUCLEOTIDE SEQUENCE [LARGE SCALE GENOMIC DNA]</scope>
</reference>
<organism evidence="1 2">
    <name type="scientific">Candidatus Daviesbacteria bacterium GW2011_GWB1_41_5</name>
    <dbReference type="NCBI Taxonomy" id="1618429"/>
    <lineage>
        <taxon>Bacteria</taxon>
        <taxon>Candidatus Daviesiibacteriota</taxon>
    </lineage>
</organism>
<gene>
    <name evidence="1" type="ORF">UU67_C0005G0020</name>
</gene>
<dbReference type="Proteomes" id="UP000034753">
    <property type="component" value="Unassembled WGS sequence"/>
</dbReference>
<name>A0A0G0WN59_9BACT</name>
<evidence type="ECO:0000313" key="1">
    <source>
        <dbReference type="EMBL" id="KKS14215.1"/>
    </source>
</evidence>